<feature type="domain" description="DNA topoisomerase I N-terminal viral" evidence="10">
    <location>
        <begin position="5"/>
        <end position="62"/>
    </location>
</feature>
<dbReference type="GO" id="GO:0003677">
    <property type="term" value="F:DNA binding"/>
    <property type="evidence" value="ECO:0007669"/>
    <property type="project" value="UniProtKB-UniRule"/>
</dbReference>
<dbReference type="InterPro" id="IPR011010">
    <property type="entry name" value="DNA_brk_join_enz"/>
</dbReference>
<dbReference type="Gene3D" id="3.30.66.10">
    <property type="entry name" value="DNA topoisomerase I domain"/>
    <property type="match status" value="1"/>
</dbReference>
<evidence type="ECO:0000256" key="3">
    <source>
        <dbReference type="ARBA" id="ARBA00012891"/>
    </source>
</evidence>
<dbReference type="InterPro" id="IPR014711">
    <property type="entry name" value="TopoI_cat_a-hlx-sub_euk"/>
</dbReference>
<comment type="catalytic activity">
    <reaction evidence="1 8">
        <text>ATP-independent breakage of single-stranded DNA, followed by passage and rejoining.</text>
        <dbReference type="EC" id="5.6.2.1"/>
    </reaction>
</comment>
<dbReference type="Pfam" id="PF09266">
    <property type="entry name" value="VirDNA-topo-I_N"/>
    <property type="match status" value="1"/>
</dbReference>
<evidence type="ECO:0000256" key="6">
    <source>
        <dbReference type="ARBA" id="ARBA00023125"/>
    </source>
</evidence>
<evidence type="ECO:0000313" key="11">
    <source>
        <dbReference type="EMBL" id="XBH23822.1"/>
    </source>
</evidence>
<keyword evidence="6 8" id="KW-0238">DNA-binding</keyword>
<reference evidence="11" key="2">
    <citation type="submission" date="2024-02" db="EMBL/GenBank/DDBJ databases">
        <authorList>
            <person name="Hu B."/>
        </authorList>
    </citation>
    <scope>NUCLEOTIDE SEQUENCE</scope>
    <source>
        <strain evidence="11">1A/Uganda/UGR70/2019</strain>
    </source>
</reference>
<protein>
    <recommendedName>
        <fullName evidence="3">DNA topoisomerase</fullName>
        <ecNumber evidence="3">5.6.2.1</ecNumber>
    </recommendedName>
</protein>
<dbReference type="EC" id="5.6.2.1" evidence="3"/>
<dbReference type="GO" id="GO:0006265">
    <property type="term" value="P:DNA topological change"/>
    <property type="evidence" value="ECO:0007669"/>
    <property type="project" value="UniProtKB-UniRule"/>
</dbReference>
<dbReference type="InterPro" id="IPR015346">
    <property type="entry name" value="TopoI_N_vir"/>
</dbReference>
<dbReference type="InterPro" id="IPR035447">
    <property type="entry name" value="DNA_topo_I_N_sf"/>
</dbReference>
<comment type="similarity">
    <text evidence="2 8">Belongs to the type IB topoisomerase family.</text>
</comment>
<dbReference type="InterPro" id="IPR013500">
    <property type="entry name" value="TopoI_cat_euk"/>
</dbReference>
<evidence type="ECO:0000259" key="9">
    <source>
        <dbReference type="Pfam" id="PF01028"/>
    </source>
</evidence>
<evidence type="ECO:0000256" key="8">
    <source>
        <dbReference type="PROSITE-ProRule" id="PRU01382"/>
    </source>
</evidence>
<dbReference type="SUPFAM" id="SSF55869">
    <property type="entry name" value="DNA topoisomerase I domain"/>
    <property type="match status" value="1"/>
</dbReference>
<dbReference type="Gene3D" id="3.90.15.10">
    <property type="entry name" value="Topoisomerase I, Chain A, domain 3"/>
    <property type="match status" value="1"/>
</dbReference>
<evidence type="ECO:0000256" key="2">
    <source>
        <dbReference type="ARBA" id="ARBA00006645"/>
    </source>
</evidence>
<keyword evidence="4" id="KW-0426">Late protein</keyword>
<dbReference type="SUPFAM" id="SSF56349">
    <property type="entry name" value="DNA breaking-rejoining enzymes"/>
    <property type="match status" value="1"/>
</dbReference>
<dbReference type="Pfam" id="PF01028">
    <property type="entry name" value="Topoisom_I"/>
    <property type="match status" value="1"/>
</dbReference>
<dbReference type="GO" id="GO:0003917">
    <property type="term" value="F:DNA topoisomerase type I (single strand cut, ATP-independent) activity"/>
    <property type="evidence" value="ECO:0007669"/>
    <property type="project" value="UniProtKB-UniRule"/>
</dbReference>
<dbReference type="InterPro" id="IPR001631">
    <property type="entry name" value="TopoI"/>
</dbReference>
<name>A0AAU7E226_9POXV</name>
<dbReference type="PRINTS" id="PR00416">
    <property type="entry name" value="EUTPISMRASEI"/>
</dbReference>
<keyword evidence="7 8" id="KW-0413">Isomerase</keyword>
<dbReference type="PROSITE" id="PS52038">
    <property type="entry name" value="TOPO_IB_2"/>
    <property type="match status" value="1"/>
</dbReference>
<feature type="domain" description="DNA topoisomerase I catalytic core eukaryotic-type" evidence="9">
    <location>
        <begin position="96"/>
        <end position="272"/>
    </location>
</feature>
<evidence type="ECO:0000259" key="10">
    <source>
        <dbReference type="Pfam" id="PF09266"/>
    </source>
</evidence>
<accession>A0AAU7E226</accession>
<organism evidence="11">
    <name type="scientific">Rousettus bat poxvirus</name>
    <dbReference type="NCBI Taxonomy" id="3141933"/>
    <lineage>
        <taxon>Viruses</taxon>
        <taxon>Varidnaviria</taxon>
        <taxon>Bamfordvirae</taxon>
        <taxon>Nucleocytoviricota</taxon>
        <taxon>Pokkesviricetes</taxon>
        <taxon>Chitovirales</taxon>
        <taxon>Poxviridae</taxon>
    </lineage>
</organism>
<evidence type="ECO:0000256" key="7">
    <source>
        <dbReference type="ARBA" id="ARBA00023235"/>
    </source>
</evidence>
<proteinExistence type="inferred from homology"/>
<feature type="active site" description="O-(3'-phospho-DNA)-tyrosine intermediate" evidence="8">
    <location>
        <position position="273"/>
    </location>
</feature>
<dbReference type="EMBL" id="PP711852">
    <property type="protein sequence ID" value="XBH23822.1"/>
    <property type="molecule type" value="Genomic_DNA"/>
</dbReference>
<keyword evidence="5 8" id="KW-0799">Topoisomerase</keyword>
<evidence type="ECO:0000256" key="1">
    <source>
        <dbReference type="ARBA" id="ARBA00000213"/>
    </source>
</evidence>
<reference evidence="11" key="1">
    <citation type="journal article" date="2024" name="Microbiome">
        <title>Substantial viral diversity in bats and rodents from East Africa: insights into evolution, recombination, and cocirculation.</title>
        <authorList>
            <person name="Wang D."/>
            <person name="Yang X."/>
            <person name="Ren Z."/>
            <person name="Hu B."/>
            <person name="Zhao H."/>
            <person name="Yang K."/>
            <person name="Shi P."/>
            <person name="Zhang Z."/>
            <person name="Feng Q."/>
            <person name="Nawenja C.V."/>
            <person name="Obanda V."/>
            <person name="Robert K."/>
            <person name="Nalikka B."/>
            <person name="Waruhiu C.N."/>
            <person name="Ochola G.O."/>
            <person name="Onyuok S.O."/>
            <person name="Ochieng H."/>
            <person name="Li B."/>
            <person name="Zhu Y."/>
            <person name="Si H."/>
            <person name="Yin J."/>
            <person name="Kristiansen K."/>
            <person name="Jin X."/>
            <person name="Xu X."/>
            <person name="Xiao M."/>
            <person name="Agwanda B."/>
            <person name="Ommeh S."/>
            <person name="Li J."/>
            <person name="Shi Z.L."/>
        </authorList>
    </citation>
    <scope>NUCLEOTIDE SEQUENCE</scope>
    <source>
        <strain evidence="11">1A/Uganda/UGR70/2019</strain>
    </source>
</reference>
<sequence length="318" mass="37228">MKRHFFFKDGSLFYDKDYKYRVPDSDPTYEVIRHIRIPPHLRDVRVVAQTLEQAQRSLVFVGVDSKNRTQYFYGRLHVQKRNENRDKIFVRVYGIINSIYKFIDSHLEGKGVKTQMAVFLLMETCFYIRTGKLRYLRDNDTVGLLTLKNKHISVEADTLHIRFVGKDKVAHEFLVHAGDRLFEPLVRLHNADEPEAFLFSGLSERIVYRCVRQFGVRVKDLRTYGVNVTFLRNLWNNVRTLPALPTTKKLIALSLSQTADAIGHSPGIARQAYMAMTVLELARDGTMFDVIRETTFEEFLEYIVKYVNNVHRSKWTEL</sequence>
<evidence type="ECO:0000256" key="4">
    <source>
        <dbReference type="ARBA" id="ARBA00022921"/>
    </source>
</evidence>
<evidence type="ECO:0000256" key="5">
    <source>
        <dbReference type="ARBA" id="ARBA00023029"/>
    </source>
</evidence>